<evidence type="ECO:0000313" key="3">
    <source>
        <dbReference type="EMBL" id="KUM81809.1"/>
    </source>
</evidence>
<comment type="caution">
    <text evidence="3">The sequence shown here is derived from an EMBL/GenBank/DDBJ whole genome shotgun (WGS) entry which is preliminary data.</text>
</comment>
<evidence type="ECO:0000256" key="1">
    <source>
        <dbReference type="SAM" id="MobiDB-lite"/>
    </source>
</evidence>
<feature type="domain" description="Novel STAND NTPase 1" evidence="2">
    <location>
        <begin position="219"/>
        <end position="695"/>
    </location>
</feature>
<accession>A0A117PLG2</accession>
<dbReference type="InterPro" id="IPR027417">
    <property type="entry name" value="P-loop_NTPase"/>
</dbReference>
<keyword evidence="4" id="KW-1185">Reference proteome</keyword>
<feature type="region of interest" description="Disordered" evidence="1">
    <location>
        <begin position="341"/>
        <end position="362"/>
    </location>
</feature>
<dbReference type="SUPFAM" id="SSF50494">
    <property type="entry name" value="Trypsin-like serine proteases"/>
    <property type="match status" value="1"/>
</dbReference>
<organism evidence="3 4">
    <name type="scientific">Streptomyces curacoi</name>
    <dbReference type="NCBI Taxonomy" id="146536"/>
    <lineage>
        <taxon>Bacteria</taxon>
        <taxon>Bacillati</taxon>
        <taxon>Actinomycetota</taxon>
        <taxon>Actinomycetes</taxon>
        <taxon>Kitasatosporales</taxon>
        <taxon>Streptomycetaceae</taxon>
        <taxon>Streptomyces</taxon>
    </lineage>
</organism>
<sequence length="1485" mass="157344">MNIDEAGAPGESAGFLEDLGATVVRVCGGDGRPVGTGFLLAPGTVATCAHVVADALHTDASSSTPPASAVTVEFPLRPGAVRYEASVSAWRPVAEDGSGDIALLRLPEGAPAGAVRLGAAGDVWQHRFRVLGFPASAEHGAWIGGRLLGAVGQGWISMETDGPAHRIGPGCSGAPVWDDNLGAVIGMTVATDRGASAVTSYLIPAAALLDLLPGERRCPYRGLDAFREEDAEYFFGREEETRRLLDAVDRHLVVPVVGPSGSGKTSLVRAGVLPRLRAEGFTVSEIRPLPGTRASVTVARAVVGVLEAGAVAAVGAGEGASSGAGGGAFVGPGGGASAAPGSALGPGAVPGPRSESGSASVSGVVPRSAADFASEDPAPAGPAVPGNALAVVEQERAALALADLLDSADGMTPAELGRRLLDHCGPRGHVFFLNQLEETVAAEPATARALLALMAGMVSVPADGRQLRVLATLRSSCLDDLADPGTARVLSDCAQVVAPLDRAGLLRAVEGPAARVPGLTLDTGLAERIVDDAEDEPGHLPLVEFALTELWGHEKGIRLTHSGYEALGGVAGALSAHAEQRVGEVIDAYGEAPVRRLFTQLARPDDAGGFTRKPVRLAPLPPDLRAVAEALATHTRFIRITHGPDDDPIVDLAHEELVRRWDLLGEWLDDSRAFRAWQERLLQALAHWKETGEEPGALLRGTMLATSLERLGEPDHRDDITQAERDYVELSRRHQQRALRRWRAATAVMVVLALLAGYLAVLTWRGQLAVEERVRTMASRRLTEEAVRLAATDPGMAARLSVAAWHTDPGKEARQALLQAYLGGMSVVSGHAGEGSELIRSIDVTPDGSTVVTASAGLDGVPHARVWTGLADGRPSPWQVPGLTGGPPDHAELSDDGELLAVVTTDGTLHCYDVRAEELLWTSPQPVLGTEHKPATVALDFSDSGRLLLRLAADHLTDEETAHSSHVQVWRSRTGKAEKASQRGLPSGSEASDAALVGEGRDVVYLSRDEEDVKEARVQNRVTGANPHPIADAEWLARRGGGVVVDQGHGWHELRLTGSPGDARRRFLAVNADRSDLTGRYALESVSHRVSQYEVVDVETGRRYRVPGVPSSDREEEQLPVGVLPGDEDGAAPRLLVAAGSDLLVVRTREERSMPLPSLEPFSGLLDDSYIRSPGGEYRAQVVNNGDDVKLVVAHRGEESHAEPVAAEEIEEGVADGFFTMDGNHLVLQDADEVSVRDPDSPRKVRVRSFPGLVDLAPLQGSEVVVQTSDRLIRYDVASDEDSVLDEYPCDALSDPCTGIAVRPGDRSEVFIGHSSGEVVVWDIDTGRVRGNTGITVADEYGVMFVFGPRGRTVATRLDGRTIQRWDVATGKRLGPAVEADEDVSAAALADDGTLLTGNGTDSLALWRPEDRDGPYVTFPFTAAPEDLRLAAGRLTYHQANSRLTIPLDAEAWRRTLCRHWTPYTPEELRILNDVGAVTDSPCPR</sequence>
<dbReference type="RefSeq" id="WP_062142393.1">
    <property type="nucleotide sequence ID" value="NZ_KQ947984.1"/>
</dbReference>
<dbReference type="Gene3D" id="3.40.50.300">
    <property type="entry name" value="P-loop containing nucleotide triphosphate hydrolases"/>
    <property type="match status" value="1"/>
</dbReference>
<evidence type="ECO:0000313" key="4">
    <source>
        <dbReference type="Proteomes" id="UP000054024"/>
    </source>
</evidence>
<gene>
    <name evidence="3" type="ORF">AQI70_00330</name>
</gene>
<dbReference type="InterPro" id="IPR009003">
    <property type="entry name" value="Peptidase_S1_PA"/>
</dbReference>
<dbReference type="InterPro" id="IPR049052">
    <property type="entry name" value="nSTAND1"/>
</dbReference>
<reference evidence="3 4" key="1">
    <citation type="submission" date="2015-10" db="EMBL/GenBank/DDBJ databases">
        <title>Draft genome sequence of Streptomyces curacoi DSM 40107, type strain for the species Streptomyces curacoi.</title>
        <authorList>
            <person name="Ruckert C."/>
            <person name="Winkler A."/>
            <person name="Kalinowski J."/>
            <person name="Kampfer P."/>
            <person name="Glaeser S."/>
        </authorList>
    </citation>
    <scope>NUCLEOTIDE SEQUENCE [LARGE SCALE GENOMIC DNA]</scope>
    <source>
        <strain evidence="3 4">DSM 40107</strain>
    </source>
</reference>
<dbReference type="Pfam" id="PF20703">
    <property type="entry name" value="nSTAND1"/>
    <property type="match status" value="1"/>
</dbReference>
<dbReference type="OrthoDB" id="134501at2"/>
<dbReference type="EMBL" id="LMWJ01000001">
    <property type="protein sequence ID" value="KUM81809.1"/>
    <property type="molecule type" value="Genomic_DNA"/>
</dbReference>
<protein>
    <recommendedName>
        <fullName evidence="2">Novel STAND NTPase 1 domain-containing protein</fullName>
    </recommendedName>
</protein>
<dbReference type="InterPro" id="IPR015943">
    <property type="entry name" value="WD40/YVTN_repeat-like_dom_sf"/>
</dbReference>
<evidence type="ECO:0000259" key="2">
    <source>
        <dbReference type="Pfam" id="PF20703"/>
    </source>
</evidence>
<dbReference type="Proteomes" id="UP000054024">
    <property type="component" value="Unassembled WGS sequence"/>
</dbReference>
<feature type="region of interest" description="Disordered" evidence="1">
    <location>
        <begin position="960"/>
        <end position="993"/>
    </location>
</feature>
<proteinExistence type="predicted"/>
<name>A0A117PLG2_9ACTN</name>
<dbReference type="Gene3D" id="2.130.10.10">
    <property type="entry name" value="YVTN repeat-like/Quinoprotein amine dehydrogenase"/>
    <property type="match status" value="2"/>
</dbReference>
<dbReference type="SUPFAM" id="SSF82171">
    <property type="entry name" value="DPP6 N-terminal domain-like"/>
    <property type="match status" value="1"/>
</dbReference>
<dbReference type="SUPFAM" id="SSF52540">
    <property type="entry name" value="P-loop containing nucleoside triphosphate hydrolases"/>
    <property type="match status" value="2"/>
</dbReference>
<dbReference type="Gene3D" id="2.40.10.120">
    <property type="match status" value="1"/>
</dbReference>
<dbReference type="STRING" id="146536.AQI70_00330"/>